<proteinExistence type="predicted"/>
<dbReference type="PANTHER" id="PTHR43420">
    <property type="entry name" value="ACETYLTRANSFERASE"/>
    <property type="match status" value="1"/>
</dbReference>
<dbReference type="InterPro" id="IPR050680">
    <property type="entry name" value="YpeA/RimI_acetyltransf"/>
</dbReference>
<dbReference type="InterPro" id="IPR016181">
    <property type="entry name" value="Acyl_CoA_acyltransferase"/>
</dbReference>
<dbReference type="RefSeq" id="WP_182398545.1">
    <property type="nucleotide sequence ID" value="NZ_JAKETQ010000001.1"/>
</dbReference>
<dbReference type="EMBL" id="JALAZD010000001">
    <property type="protein sequence ID" value="MCI0125344.1"/>
    <property type="molecule type" value="Genomic_DNA"/>
</dbReference>
<evidence type="ECO:0000259" key="3">
    <source>
        <dbReference type="PROSITE" id="PS51186"/>
    </source>
</evidence>
<feature type="domain" description="N-acetyltransferase" evidence="3">
    <location>
        <begin position="5"/>
        <end position="165"/>
    </location>
</feature>
<gene>
    <name evidence="4" type="ORF">ML536_00735</name>
</gene>
<keyword evidence="2 4" id="KW-0012">Acyltransferase</keyword>
<dbReference type="GO" id="GO:0016747">
    <property type="term" value="F:acyltransferase activity, transferring groups other than amino-acyl groups"/>
    <property type="evidence" value="ECO:0007669"/>
    <property type="project" value="InterPro"/>
</dbReference>
<evidence type="ECO:0000313" key="5">
    <source>
        <dbReference type="Proteomes" id="UP001156140"/>
    </source>
</evidence>
<evidence type="ECO:0000313" key="4">
    <source>
        <dbReference type="EMBL" id="MCI0125344.1"/>
    </source>
</evidence>
<dbReference type="EC" id="2.3.1.-" evidence="4"/>
<reference evidence="4" key="1">
    <citation type="submission" date="2022-03" db="EMBL/GenBank/DDBJ databases">
        <title>The complete genome sequence of a Methyloterrigena soli.</title>
        <authorList>
            <person name="Zi Z."/>
        </authorList>
    </citation>
    <scope>NUCLEOTIDE SEQUENCE</scope>
    <source>
        <strain evidence="4">M48</strain>
    </source>
</reference>
<name>A0AA41QIQ4_9HYPH</name>
<dbReference type="Pfam" id="PF00583">
    <property type="entry name" value="Acetyltransf_1"/>
    <property type="match status" value="1"/>
</dbReference>
<keyword evidence="5" id="KW-1185">Reference proteome</keyword>
<accession>A0AA41QIQ4</accession>
<dbReference type="CDD" id="cd04301">
    <property type="entry name" value="NAT_SF"/>
    <property type="match status" value="1"/>
</dbReference>
<dbReference type="PANTHER" id="PTHR43420:SF47">
    <property type="entry name" value="N-ACETYLTRANSFERASE DOMAIN-CONTAINING PROTEIN"/>
    <property type="match status" value="1"/>
</dbReference>
<keyword evidence="1 4" id="KW-0808">Transferase</keyword>
<organism evidence="4 5">
    <name type="scientific">Paradevosia shaoguanensis</name>
    <dbReference type="NCBI Taxonomy" id="1335043"/>
    <lineage>
        <taxon>Bacteria</taxon>
        <taxon>Pseudomonadati</taxon>
        <taxon>Pseudomonadota</taxon>
        <taxon>Alphaproteobacteria</taxon>
        <taxon>Hyphomicrobiales</taxon>
        <taxon>Devosiaceae</taxon>
        <taxon>Paradevosia</taxon>
    </lineage>
</organism>
<dbReference type="AlphaFoldDB" id="A0AA41QIQ4"/>
<evidence type="ECO:0000256" key="2">
    <source>
        <dbReference type="ARBA" id="ARBA00023315"/>
    </source>
</evidence>
<comment type="caution">
    <text evidence="4">The sequence shown here is derived from an EMBL/GenBank/DDBJ whole genome shotgun (WGS) entry which is preliminary data.</text>
</comment>
<evidence type="ECO:0000256" key="1">
    <source>
        <dbReference type="ARBA" id="ARBA00022679"/>
    </source>
</evidence>
<sequence length="169" mass="18793">MSQVVTVRRVEESDFPSLAEIYAHEAVIANTAQVPHRSDAFWRDFYKTRDPDGLELVGVVDGRPVGHLGLLTNRAPRRKHVASFGIAVHPDFQGRGVGKALMTEMLHQADNWLNLVRIELSVAADNTGAIALYEKFGFVLEGQSRFDIFTAGRYGHSNRMARMRPGFAG</sequence>
<dbReference type="PROSITE" id="PS51186">
    <property type="entry name" value="GNAT"/>
    <property type="match status" value="1"/>
</dbReference>
<dbReference type="SUPFAM" id="SSF55729">
    <property type="entry name" value="Acyl-CoA N-acyltransferases (Nat)"/>
    <property type="match status" value="1"/>
</dbReference>
<dbReference type="Proteomes" id="UP001156140">
    <property type="component" value="Unassembled WGS sequence"/>
</dbReference>
<protein>
    <submittedName>
        <fullName evidence="4">GNAT family N-acetyltransferase</fullName>
        <ecNumber evidence="4">2.3.1.-</ecNumber>
    </submittedName>
</protein>
<dbReference type="InterPro" id="IPR000182">
    <property type="entry name" value="GNAT_dom"/>
</dbReference>
<dbReference type="Gene3D" id="3.40.630.30">
    <property type="match status" value="1"/>
</dbReference>